<evidence type="ECO:0000313" key="2">
    <source>
        <dbReference type="EMBL" id="AEF86067.1"/>
    </source>
</evidence>
<dbReference type="STRING" id="545694.TREPR_0144"/>
<evidence type="ECO:0000256" key="1">
    <source>
        <dbReference type="ARBA" id="ARBA00007068"/>
    </source>
</evidence>
<keyword evidence="3" id="KW-1185">Reference proteome</keyword>
<dbReference type="GO" id="GO:0004177">
    <property type="term" value="F:aminopeptidase activity"/>
    <property type="evidence" value="ECO:0007669"/>
    <property type="project" value="TreeGrafter"/>
</dbReference>
<dbReference type="Proteomes" id="UP000009223">
    <property type="component" value="Chromosome"/>
</dbReference>
<name>F5YMH6_TREPZ</name>
<proteinExistence type="inferred from homology"/>
<dbReference type="Gene3D" id="3.60.70.12">
    <property type="entry name" value="L-amino peptidase D-ALA esterase/amidase"/>
    <property type="match status" value="1"/>
</dbReference>
<dbReference type="CDD" id="cd02252">
    <property type="entry name" value="nylC_like"/>
    <property type="match status" value="1"/>
</dbReference>
<dbReference type="PANTHER" id="PTHR36512">
    <property type="entry name" value="D-AMINOPEPTIDASE"/>
    <property type="match status" value="1"/>
</dbReference>
<organism evidence="2 3">
    <name type="scientific">Treponema primitia (strain ATCC BAA-887 / DSM 12427 / ZAS-2)</name>
    <dbReference type="NCBI Taxonomy" id="545694"/>
    <lineage>
        <taxon>Bacteria</taxon>
        <taxon>Pseudomonadati</taxon>
        <taxon>Spirochaetota</taxon>
        <taxon>Spirochaetia</taxon>
        <taxon>Spirochaetales</taxon>
        <taxon>Treponemataceae</taxon>
        <taxon>Treponema</taxon>
    </lineage>
</organism>
<dbReference type="RefSeq" id="WP_015706329.1">
    <property type="nucleotide sequence ID" value="NC_015578.1"/>
</dbReference>
<dbReference type="InterPro" id="IPR005321">
    <property type="entry name" value="Peptidase_S58_DmpA"/>
</dbReference>
<evidence type="ECO:0000313" key="3">
    <source>
        <dbReference type="Proteomes" id="UP000009223"/>
    </source>
</evidence>
<dbReference type="HOGENOM" id="CLU_044458_1_0_12"/>
<dbReference type="AlphaFoldDB" id="F5YMH6"/>
<dbReference type="Pfam" id="PF03576">
    <property type="entry name" value="Peptidase_S58"/>
    <property type="match status" value="1"/>
</dbReference>
<dbReference type="InterPro" id="IPR016117">
    <property type="entry name" value="ArgJ-like_dom_sf"/>
</dbReference>
<protein>
    <submittedName>
        <fullName evidence="2">Peptidase family T4</fullName>
    </submittedName>
</protein>
<dbReference type="eggNOG" id="COG3191">
    <property type="taxonomic scope" value="Bacteria"/>
</dbReference>
<accession>F5YMH6</accession>
<dbReference type="MEROPS" id="P01.101"/>
<dbReference type="SUPFAM" id="SSF56266">
    <property type="entry name" value="DmpA/ArgJ-like"/>
    <property type="match status" value="1"/>
</dbReference>
<reference evidence="3" key="1">
    <citation type="submission" date="2009-12" db="EMBL/GenBank/DDBJ databases">
        <title>Complete sequence of Treponema primitia strain ZAS-2.</title>
        <authorList>
            <person name="Tetu S.G."/>
            <person name="Matson E."/>
            <person name="Ren Q."/>
            <person name="Seshadri R."/>
            <person name="Elbourne L."/>
            <person name="Hassan K.A."/>
            <person name="Durkin A."/>
            <person name="Radune D."/>
            <person name="Mohamoud Y."/>
            <person name="Shay R."/>
            <person name="Jin S."/>
            <person name="Zhang X."/>
            <person name="Lucey K."/>
            <person name="Ballor N.R."/>
            <person name="Ottesen E."/>
            <person name="Rosenthal R."/>
            <person name="Allen A."/>
            <person name="Leadbetter J.R."/>
            <person name="Paulsen I.T."/>
        </authorList>
    </citation>
    <scope>NUCLEOTIDE SEQUENCE [LARGE SCALE GENOMIC DNA]</scope>
    <source>
        <strain evidence="3">ATCC BAA-887 / DSM 12427 / ZAS-2</strain>
    </source>
</reference>
<dbReference type="KEGG" id="tpi:TREPR_0144"/>
<reference evidence="2 3" key="2">
    <citation type="journal article" date="2011" name="ISME J.">
        <title>RNA-seq reveals cooperative metabolic interactions between two termite-gut spirochete species in co-culture.</title>
        <authorList>
            <person name="Rosenthal A.Z."/>
            <person name="Matson E.G."/>
            <person name="Eldar A."/>
            <person name="Leadbetter J.R."/>
        </authorList>
    </citation>
    <scope>NUCLEOTIDE SEQUENCE [LARGE SCALE GENOMIC DNA]</scope>
    <source>
        <strain evidence="3">ATCC BAA-887 / DSM 12427 / ZAS-2</strain>
    </source>
</reference>
<dbReference type="EMBL" id="CP001843">
    <property type="protein sequence ID" value="AEF86067.1"/>
    <property type="molecule type" value="Genomic_DNA"/>
</dbReference>
<gene>
    <name evidence="2" type="ordered locus">TREPR_0144</name>
</gene>
<sequence>MTKGIEQIDIRDIAGFRIGQEQDRDAATGCTVIISETGAACGVDVRGGSPGTRDTDALNPVNNRKTVHAVLLAGGSSFGLDAAGGVMRFLEERGIGRDVELTRVPNVCAAILFDLKCGDYRIRPDAAMGYAACENAFRDTPFQSGNFGAGTGATVGKSRGTQFAMKGGIGAAAFRCGDLEAGAIVAVNCVGDVLDGGTIIAGALADDRLSFADSEAVILAEYQENKDFFSGITNSNAAGKNDGNTVLGCIITNANFDKAGATRLAAQGQNGIARRIHPAHSIYDGDTVFALCTGKVAATADSAGILCAAAVEAAILDAIRNARSFGGYIAETDIKGKNKHG</sequence>
<dbReference type="PANTHER" id="PTHR36512:SF3">
    <property type="entry name" value="BLR5678 PROTEIN"/>
    <property type="match status" value="1"/>
</dbReference>
<comment type="similarity">
    <text evidence="1">Belongs to the peptidase S58 family.</text>
</comment>